<protein>
    <submittedName>
        <fullName evidence="3">Fumarylacetoacetate hydrolase family protein</fullName>
    </submittedName>
</protein>
<evidence type="ECO:0000313" key="4">
    <source>
        <dbReference type="Proteomes" id="UP001165583"/>
    </source>
</evidence>
<dbReference type="Proteomes" id="UP001165583">
    <property type="component" value="Unassembled WGS sequence"/>
</dbReference>
<evidence type="ECO:0000313" key="3">
    <source>
        <dbReference type="EMBL" id="MCT2401398.1"/>
    </source>
</evidence>
<evidence type="ECO:0000259" key="2">
    <source>
        <dbReference type="Pfam" id="PF01557"/>
    </source>
</evidence>
<name>A0ABT2IA03_9SPHN</name>
<keyword evidence="1" id="KW-0456">Lyase</keyword>
<dbReference type="PANTHER" id="PTHR30143">
    <property type="entry name" value="ACID HYDRATASE"/>
    <property type="match status" value="1"/>
</dbReference>
<sequence length="285" mass="30203">MALDPALIERAGDELYDAYRANSTIAPLRDRFEGIDIVDAYRIQERFMDRRLAIGEDVVGKKIGVTSKAVQEMIGVFEPDFGLLTSVMEVEDGRVVDLDRLIQPRAEAEIAFVLKEDLNGPGVTATDVLRATDHVRACFEIVDSRIDGWDIRIQDTVADNASCGVFVLGEDKVDPRDVDLTLAGLLVEMNGEPCADGVGAAVQGSPLNAVAWLANTLGRLGMPFRAGEVILSGSLAPLIPVKHGDSLIAHIGGIGSCSVGFANGGAAGFPMTDAARAIIKETAGA</sequence>
<feature type="domain" description="Fumarylacetoacetase-like C-terminal" evidence="2">
    <location>
        <begin position="103"/>
        <end position="258"/>
    </location>
</feature>
<comment type="caution">
    <text evidence="3">The sequence shown here is derived from an EMBL/GenBank/DDBJ whole genome shotgun (WGS) entry which is preliminary data.</text>
</comment>
<dbReference type="Pfam" id="PF01557">
    <property type="entry name" value="FAA_hydrolase"/>
    <property type="match status" value="1"/>
</dbReference>
<dbReference type="InterPro" id="IPR050772">
    <property type="entry name" value="Hydratase-Decarb/MhpD_sf"/>
</dbReference>
<keyword evidence="3" id="KW-0378">Hydrolase</keyword>
<gene>
    <name evidence="3" type="ORF">NZK81_17750</name>
</gene>
<dbReference type="RefSeq" id="WP_260047426.1">
    <property type="nucleotide sequence ID" value="NZ_JANZXA010000014.1"/>
</dbReference>
<accession>A0ABT2IA03</accession>
<reference evidence="3" key="1">
    <citation type="submission" date="2022-09" db="EMBL/GenBank/DDBJ databases">
        <title>Novosphingobium sp. Nov., a polycyclic aromatic hydrocarbon-degrading bacterium isolated form mangrove sediments in HongKong.</title>
        <authorList>
            <person name="Hu Z."/>
        </authorList>
    </citation>
    <scope>NUCLEOTIDE SEQUENCE</scope>
    <source>
        <strain evidence="3">HK4-1</strain>
    </source>
</reference>
<dbReference type="Gene3D" id="3.90.850.10">
    <property type="entry name" value="Fumarylacetoacetase-like, C-terminal domain"/>
    <property type="match status" value="1"/>
</dbReference>
<dbReference type="SUPFAM" id="SSF56529">
    <property type="entry name" value="FAH"/>
    <property type="match status" value="1"/>
</dbReference>
<evidence type="ECO:0000256" key="1">
    <source>
        <dbReference type="ARBA" id="ARBA00023239"/>
    </source>
</evidence>
<dbReference type="InterPro" id="IPR011234">
    <property type="entry name" value="Fumarylacetoacetase-like_C"/>
</dbReference>
<dbReference type="EMBL" id="JANZXA010000014">
    <property type="protein sequence ID" value="MCT2401398.1"/>
    <property type="molecule type" value="Genomic_DNA"/>
</dbReference>
<dbReference type="GO" id="GO:0016787">
    <property type="term" value="F:hydrolase activity"/>
    <property type="evidence" value="ECO:0007669"/>
    <property type="project" value="UniProtKB-KW"/>
</dbReference>
<dbReference type="InterPro" id="IPR036663">
    <property type="entry name" value="Fumarylacetoacetase_C_sf"/>
</dbReference>
<proteinExistence type="predicted"/>
<keyword evidence="4" id="KW-1185">Reference proteome</keyword>
<organism evidence="3 4">
    <name type="scientific">Novosphingobium mangrovi</name>
    <name type="common">ex Huang et al. 2023</name>
    <dbReference type="NCBI Taxonomy" id="2976432"/>
    <lineage>
        <taxon>Bacteria</taxon>
        <taxon>Pseudomonadati</taxon>
        <taxon>Pseudomonadota</taxon>
        <taxon>Alphaproteobacteria</taxon>
        <taxon>Sphingomonadales</taxon>
        <taxon>Sphingomonadaceae</taxon>
        <taxon>Novosphingobium</taxon>
    </lineage>
</organism>
<dbReference type="PANTHER" id="PTHR30143:SF0">
    <property type="entry name" value="2-KETO-4-PENTENOATE HYDRATASE"/>
    <property type="match status" value="1"/>
</dbReference>